<feature type="modified residue" description="4-aspartylphosphate" evidence="3">
    <location>
        <position position="65"/>
    </location>
</feature>
<keyword evidence="6" id="KW-1185">Reference proteome</keyword>
<dbReference type="InterPro" id="IPR001789">
    <property type="entry name" value="Sig_transdc_resp-reg_receiver"/>
</dbReference>
<dbReference type="SMART" id="SM00448">
    <property type="entry name" value="REC"/>
    <property type="match status" value="2"/>
</dbReference>
<dbReference type="Gene3D" id="3.40.50.2300">
    <property type="match status" value="2"/>
</dbReference>
<dbReference type="EMBL" id="CP000112">
    <property type="protein sequence ID" value="ABB36979.1"/>
    <property type="molecule type" value="Genomic_DNA"/>
</dbReference>
<dbReference type="Proteomes" id="UP000002710">
    <property type="component" value="Chromosome"/>
</dbReference>
<protein>
    <submittedName>
        <fullName evidence="5">Response regulator receiver protein</fullName>
    </submittedName>
</protein>
<organism evidence="5 6">
    <name type="scientific">Oleidesulfovibrio alaskensis (strain ATCC BAA-1058 / DSM 17464 / G20)</name>
    <name type="common">Desulfovibrio alaskensis</name>
    <dbReference type="NCBI Taxonomy" id="207559"/>
    <lineage>
        <taxon>Bacteria</taxon>
        <taxon>Pseudomonadati</taxon>
        <taxon>Thermodesulfobacteriota</taxon>
        <taxon>Desulfovibrionia</taxon>
        <taxon>Desulfovibrionales</taxon>
        <taxon>Desulfovibrionaceae</taxon>
        <taxon>Oleidesulfovibrio</taxon>
    </lineage>
</organism>
<dbReference type="eggNOG" id="COG3706">
    <property type="taxonomic scope" value="Bacteria"/>
</dbReference>
<feature type="domain" description="Response regulatory" evidence="4">
    <location>
        <begin position="13"/>
        <end position="128"/>
    </location>
</feature>
<dbReference type="AlphaFoldDB" id="Q317B7"/>
<dbReference type="PANTHER" id="PTHR44591">
    <property type="entry name" value="STRESS RESPONSE REGULATOR PROTEIN 1"/>
    <property type="match status" value="1"/>
</dbReference>
<evidence type="ECO:0000256" key="3">
    <source>
        <dbReference type="PROSITE-ProRule" id="PRU00169"/>
    </source>
</evidence>
<dbReference type="KEGG" id="dde:Dde_0178"/>
<dbReference type="InterPro" id="IPR050595">
    <property type="entry name" value="Bact_response_regulator"/>
</dbReference>
<evidence type="ECO:0000256" key="1">
    <source>
        <dbReference type="ARBA" id="ARBA00022553"/>
    </source>
</evidence>
<gene>
    <name evidence="5" type="ordered locus">Dde_0178</name>
</gene>
<dbReference type="InterPro" id="IPR011006">
    <property type="entry name" value="CheY-like_superfamily"/>
</dbReference>
<dbReference type="PANTHER" id="PTHR44591:SF14">
    <property type="entry name" value="PROTEIN PILG"/>
    <property type="match status" value="1"/>
</dbReference>
<reference evidence="5 6" key="1">
    <citation type="journal article" date="2011" name="J. Bacteriol.">
        <title>Complete genome sequence and updated annotation of Desulfovibrio alaskensis G20.</title>
        <authorList>
            <person name="Hauser L.J."/>
            <person name="Land M.L."/>
            <person name="Brown S.D."/>
            <person name="Larimer F."/>
            <person name="Keller K.L."/>
            <person name="Rapp-Giles B.J."/>
            <person name="Price M.N."/>
            <person name="Lin M."/>
            <person name="Bruce D.C."/>
            <person name="Detter J.C."/>
            <person name="Tapia R."/>
            <person name="Han C.S."/>
            <person name="Goodwin L.A."/>
            <person name="Cheng J.F."/>
            <person name="Pitluck S."/>
            <person name="Copeland A."/>
            <person name="Lucas S."/>
            <person name="Nolan M."/>
            <person name="Lapidus A.L."/>
            <person name="Palumbo A.V."/>
            <person name="Wall J.D."/>
        </authorList>
    </citation>
    <scope>NUCLEOTIDE SEQUENCE [LARGE SCALE GENOMIC DNA]</scope>
    <source>
        <strain evidence="6">ATCC BAA 1058 / DSM 17464 / G20</strain>
    </source>
</reference>
<dbReference type="DNASU" id="3755349"/>
<feature type="modified residue" description="4-aspartylphosphate" evidence="3">
    <location>
        <position position="186"/>
    </location>
</feature>
<evidence type="ECO:0000259" key="4">
    <source>
        <dbReference type="PROSITE" id="PS50110"/>
    </source>
</evidence>
<dbReference type="SUPFAM" id="SSF52172">
    <property type="entry name" value="CheY-like"/>
    <property type="match status" value="2"/>
</dbReference>
<feature type="domain" description="Response regulatory" evidence="4">
    <location>
        <begin position="136"/>
        <end position="253"/>
    </location>
</feature>
<dbReference type="RefSeq" id="WP_011366339.1">
    <property type="nucleotide sequence ID" value="NC_007519.1"/>
</dbReference>
<dbReference type="STRING" id="207559.Dde_0178"/>
<dbReference type="SMR" id="Q317B7"/>
<keyword evidence="2" id="KW-0902">Two-component regulatory system</keyword>
<dbReference type="PROSITE" id="PS50110">
    <property type="entry name" value="RESPONSE_REGULATORY"/>
    <property type="match status" value="2"/>
</dbReference>
<dbReference type="CDD" id="cd17544">
    <property type="entry name" value="REC_2_GGDEF"/>
    <property type="match status" value="1"/>
</dbReference>
<keyword evidence="1 3" id="KW-0597">Phosphoprotein</keyword>
<proteinExistence type="predicted"/>
<sequence length="272" mass="30755">MMNDMEALYAAQTVLIIEDSPVQSKIIRNQIMALSQFDTLAAYTLEEARALLTTHKERIFVAVIDLNLPDAPNGEGVDLCLDFGVPTVVLTATFNEDIRRRFIERNVADFFFKGTIQDMDPMVRSLERLFKNQFVKALVVEDSRMSRAHLRHLLEVQRFQVLEAADGLEAVDRLAENPDIGLIITDYNMPNMDGFELVKTVRARYKVDRIAIVGVSAAGSGSLTAQFLKNGANDFLTKPFEVEEFYWRVNQTVSVLEVMKDLRTCQDTLPEG</sequence>
<evidence type="ECO:0000313" key="5">
    <source>
        <dbReference type="EMBL" id="ABB36979.1"/>
    </source>
</evidence>
<name>Q317B7_OLEA2</name>
<dbReference type="HOGENOM" id="CLU_1037197_0_0_7"/>
<dbReference type="GO" id="GO:0000160">
    <property type="term" value="P:phosphorelay signal transduction system"/>
    <property type="evidence" value="ECO:0007669"/>
    <property type="project" value="UniProtKB-KW"/>
</dbReference>
<accession>Q317B7</accession>
<dbReference type="Pfam" id="PF00072">
    <property type="entry name" value="Response_reg"/>
    <property type="match status" value="1"/>
</dbReference>
<evidence type="ECO:0000313" key="6">
    <source>
        <dbReference type="Proteomes" id="UP000002710"/>
    </source>
</evidence>
<evidence type="ECO:0000256" key="2">
    <source>
        <dbReference type="ARBA" id="ARBA00023012"/>
    </source>
</evidence>